<name>A0A2W7NCP7_9BACT</name>
<reference evidence="9 10" key="1">
    <citation type="submission" date="2018-06" db="EMBL/GenBank/DDBJ databases">
        <title>Genomic Encyclopedia of Archaeal and Bacterial Type Strains, Phase II (KMG-II): from individual species to whole genera.</title>
        <authorList>
            <person name="Goeker M."/>
        </authorList>
    </citation>
    <scope>NUCLEOTIDE SEQUENCE [LARGE SCALE GENOMIC DNA]</scope>
    <source>
        <strain evidence="9 10">DSM 6779</strain>
    </source>
</reference>
<comment type="function">
    <text evidence="7">Low-potential electron donor to a number of redox enzymes.</text>
</comment>
<evidence type="ECO:0000256" key="5">
    <source>
        <dbReference type="ARBA" id="ARBA00022643"/>
    </source>
</evidence>
<dbReference type="SUPFAM" id="SSF52218">
    <property type="entry name" value="Flavoproteins"/>
    <property type="match status" value="1"/>
</dbReference>
<keyword evidence="3 7" id="KW-0813">Transport</keyword>
<dbReference type="PIRSF" id="PIRSF038996">
    <property type="entry name" value="FldA"/>
    <property type="match status" value="1"/>
</dbReference>
<dbReference type="PROSITE" id="PS00201">
    <property type="entry name" value="FLAVODOXIN"/>
    <property type="match status" value="1"/>
</dbReference>
<dbReference type="NCBIfam" id="TIGR01752">
    <property type="entry name" value="flav_long"/>
    <property type="match status" value="1"/>
</dbReference>
<keyword evidence="6 7" id="KW-0249">Electron transport</keyword>
<dbReference type="InterPro" id="IPR001226">
    <property type="entry name" value="Flavodoxin_CS"/>
</dbReference>
<evidence type="ECO:0000313" key="10">
    <source>
        <dbReference type="Proteomes" id="UP000249239"/>
    </source>
</evidence>
<dbReference type="PANTHER" id="PTHR42809:SF1">
    <property type="entry name" value="FLAVODOXIN 1"/>
    <property type="match status" value="1"/>
</dbReference>
<organism evidence="9 10">
    <name type="scientific">Breznakibacter xylanolyticus</name>
    <dbReference type="NCBI Taxonomy" id="990"/>
    <lineage>
        <taxon>Bacteria</taxon>
        <taxon>Pseudomonadati</taxon>
        <taxon>Bacteroidota</taxon>
        <taxon>Bacteroidia</taxon>
        <taxon>Marinilabiliales</taxon>
        <taxon>Marinilabiliaceae</taxon>
        <taxon>Breznakibacter</taxon>
    </lineage>
</organism>
<dbReference type="PROSITE" id="PS50902">
    <property type="entry name" value="FLAVODOXIN_LIKE"/>
    <property type="match status" value="1"/>
</dbReference>
<keyword evidence="4 7" id="KW-0285">Flavoprotein</keyword>
<dbReference type="Pfam" id="PF00258">
    <property type="entry name" value="Flavodoxin_1"/>
    <property type="match status" value="1"/>
</dbReference>
<evidence type="ECO:0000256" key="3">
    <source>
        <dbReference type="ARBA" id="ARBA00022448"/>
    </source>
</evidence>
<dbReference type="GO" id="GO:0009055">
    <property type="term" value="F:electron transfer activity"/>
    <property type="evidence" value="ECO:0007669"/>
    <property type="project" value="UniProtKB-UniRule"/>
</dbReference>
<sequence length="176" mass="19755">MLYCFNMNAMTMKSTGIIYGSSMGNTRFVAEKIAKRLPGTKATSAKTMTREAIEAFDNLLIGTSTWGVGMFQDDFHQFSKILEQSDLTGKTVALFGLGDQMNYPDSFCDGIGIIYDLLEKKGCQIVGFWPTDDYNFSESKAVREGQFVGLALDEDNEPDMTDYRIKKWLSQISQEL</sequence>
<evidence type="ECO:0000256" key="2">
    <source>
        <dbReference type="ARBA" id="ARBA00005267"/>
    </source>
</evidence>
<dbReference type="NCBIfam" id="NF006738">
    <property type="entry name" value="PRK09267.1-4"/>
    <property type="match status" value="1"/>
</dbReference>
<dbReference type="InterPro" id="IPR008254">
    <property type="entry name" value="Flavodoxin/NO_synth"/>
</dbReference>
<dbReference type="Proteomes" id="UP000249239">
    <property type="component" value="Unassembled WGS sequence"/>
</dbReference>
<protein>
    <recommendedName>
        <fullName evidence="7">Flavodoxin</fullName>
    </recommendedName>
</protein>
<evidence type="ECO:0000259" key="8">
    <source>
        <dbReference type="PROSITE" id="PS50902"/>
    </source>
</evidence>
<gene>
    <name evidence="9" type="ORF">LX69_02350</name>
</gene>
<dbReference type="InterPro" id="IPR050619">
    <property type="entry name" value="Flavodoxin"/>
</dbReference>
<evidence type="ECO:0000256" key="6">
    <source>
        <dbReference type="ARBA" id="ARBA00022982"/>
    </source>
</evidence>
<dbReference type="NCBIfam" id="NF006739">
    <property type="entry name" value="PRK09267.1-5"/>
    <property type="match status" value="1"/>
</dbReference>
<dbReference type="GO" id="GO:0010181">
    <property type="term" value="F:FMN binding"/>
    <property type="evidence" value="ECO:0007669"/>
    <property type="project" value="UniProtKB-UniRule"/>
</dbReference>
<evidence type="ECO:0000313" key="9">
    <source>
        <dbReference type="EMBL" id="PZX14524.1"/>
    </source>
</evidence>
<evidence type="ECO:0000256" key="4">
    <source>
        <dbReference type="ARBA" id="ARBA00022630"/>
    </source>
</evidence>
<feature type="domain" description="Flavodoxin-like" evidence="8">
    <location>
        <begin position="15"/>
        <end position="173"/>
    </location>
</feature>
<evidence type="ECO:0000256" key="1">
    <source>
        <dbReference type="ARBA" id="ARBA00001917"/>
    </source>
</evidence>
<dbReference type="InterPro" id="IPR029039">
    <property type="entry name" value="Flavoprotein-like_sf"/>
</dbReference>
<keyword evidence="10" id="KW-1185">Reference proteome</keyword>
<dbReference type="InterPro" id="IPR010086">
    <property type="entry name" value="Flavodoxin_lc"/>
</dbReference>
<accession>A0A2W7NCP7</accession>
<dbReference type="AlphaFoldDB" id="A0A2W7NCP7"/>
<comment type="caution">
    <text evidence="9">The sequence shown here is derived from an EMBL/GenBank/DDBJ whole genome shotgun (WGS) entry which is preliminary data.</text>
</comment>
<dbReference type="EMBL" id="QKZK01000019">
    <property type="protein sequence ID" value="PZX14524.1"/>
    <property type="molecule type" value="Genomic_DNA"/>
</dbReference>
<comment type="cofactor">
    <cofactor evidence="1 7">
        <name>FMN</name>
        <dbReference type="ChEBI" id="CHEBI:58210"/>
    </cofactor>
</comment>
<dbReference type="Gene3D" id="3.40.50.360">
    <property type="match status" value="1"/>
</dbReference>
<dbReference type="PANTHER" id="PTHR42809">
    <property type="entry name" value="FLAVODOXIN 2"/>
    <property type="match status" value="1"/>
</dbReference>
<keyword evidence="5 7" id="KW-0288">FMN</keyword>
<comment type="similarity">
    <text evidence="2 7">Belongs to the flavodoxin family.</text>
</comment>
<proteinExistence type="inferred from homology"/>
<evidence type="ECO:0000256" key="7">
    <source>
        <dbReference type="PIRNR" id="PIRNR038996"/>
    </source>
</evidence>